<feature type="region of interest" description="Disordered" evidence="2">
    <location>
        <begin position="84"/>
        <end position="103"/>
    </location>
</feature>
<dbReference type="SMART" id="SM00355">
    <property type="entry name" value="ZnF_C2H2"/>
    <property type="match status" value="7"/>
</dbReference>
<evidence type="ECO:0000256" key="2">
    <source>
        <dbReference type="SAM" id="MobiDB-lite"/>
    </source>
</evidence>
<dbReference type="PANTHER" id="PTHR16515:SF34">
    <property type="entry name" value="PR DOMAIN ZINC FINGER PROTEIN 15"/>
    <property type="match status" value="1"/>
</dbReference>
<evidence type="ECO:0000313" key="5">
    <source>
        <dbReference type="Proteomes" id="UP000749559"/>
    </source>
</evidence>
<comment type="caution">
    <text evidence="4">The sequence shown here is derived from an EMBL/GenBank/DDBJ whole genome shotgun (WGS) entry which is preliminary data.</text>
</comment>
<dbReference type="EMBL" id="CAIIXF020000005">
    <property type="protein sequence ID" value="CAH1782774.1"/>
    <property type="molecule type" value="Genomic_DNA"/>
</dbReference>
<dbReference type="GO" id="GO:0008270">
    <property type="term" value="F:zinc ion binding"/>
    <property type="evidence" value="ECO:0007669"/>
    <property type="project" value="UniProtKB-KW"/>
</dbReference>
<dbReference type="AlphaFoldDB" id="A0A8S4NMG3"/>
<evidence type="ECO:0000256" key="1">
    <source>
        <dbReference type="PROSITE-ProRule" id="PRU00042"/>
    </source>
</evidence>
<keyword evidence="1" id="KW-0863">Zinc-finger</keyword>
<dbReference type="Pfam" id="PF00096">
    <property type="entry name" value="zf-C2H2"/>
    <property type="match status" value="1"/>
</dbReference>
<evidence type="ECO:0000313" key="4">
    <source>
        <dbReference type="EMBL" id="CAH1782774.1"/>
    </source>
</evidence>
<keyword evidence="1" id="KW-0862">Zinc</keyword>
<dbReference type="InterPro" id="IPR013087">
    <property type="entry name" value="Znf_C2H2_type"/>
</dbReference>
<accession>A0A8S4NMG3</accession>
<dbReference type="GO" id="GO:0005634">
    <property type="term" value="C:nucleus"/>
    <property type="evidence" value="ECO:0007669"/>
    <property type="project" value="TreeGrafter"/>
</dbReference>
<evidence type="ECO:0000259" key="3">
    <source>
        <dbReference type="PROSITE" id="PS50157"/>
    </source>
</evidence>
<dbReference type="InterPro" id="IPR050331">
    <property type="entry name" value="Zinc_finger"/>
</dbReference>
<keyword evidence="1" id="KW-0479">Metal-binding</keyword>
<protein>
    <recommendedName>
        <fullName evidence="3">C2H2-type domain-containing protein</fullName>
    </recommendedName>
</protein>
<organism evidence="4 5">
    <name type="scientific">Owenia fusiformis</name>
    <name type="common">Polychaete worm</name>
    <dbReference type="NCBI Taxonomy" id="6347"/>
    <lineage>
        <taxon>Eukaryota</taxon>
        <taxon>Metazoa</taxon>
        <taxon>Spiralia</taxon>
        <taxon>Lophotrochozoa</taxon>
        <taxon>Annelida</taxon>
        <taxon>Polychaeta</taxon>
        <taxon>Sedentaria</taxon>
        <taxon>Canalipalpata</taxon>
        <taxon>Sabellida</taxon>
        <taxon>Oweniida</taxon>
        <taxon>Oweniidae</taxon>
        <taxon>Owenia</taxon>
    </lineage>
</organism>
<feature type="domain" description="C2H2-type" evidence="3">
    <location>
        <begin position="102"/>
        <end position="132"/>
    </location>
</feature>
<reference evidence="4" key="1">
    <citation type="submission" date="2022-03" db="EMBL/GenBank/DDBJ databases">
        <authorList>
            <person name="Martin C."/>
        </authorList>
    </citation>
    <scope>NUCLEOTIDE SEQUENCE</scope>
</reference>
<dbReference type="PANTHER" id="PTHR16515">
    <property type="entry name" value="PR DOMAIN ZINC FINGER PROTEIN"/>
    <property type="match status" value="1"/>
</dbReference>
<feature type="domain" description="C2H2-type" evidence="3">
    <location>
        <begin position="247"/>
        <end position="271"/>
    </location>
</feature>
<gene>
    <name evidence="4" type="ORF">OFUS_LOCUS9185</name>
</gene>
<sequence length="271" mass="30534">MSESVGGITIMAEPVLIETVELDSSINIGPPDSSYLDENENVLPMTSTPQKTFNSSNKKHEQLLHCALCTSYSTTRKYNLKRHLETHSESSDGAPLASPSKHQCTQDNCHKSYTSKAGLAEHVRGVHGNGYSCSQCFKHLSSATARRRHELQIHEGVGFKYACEVCNKKFRASCDKEGHFNTVHRQYKPFRCSKCKKSYHYRRSLDTHKISCFGEGYTCTYDGCNATFSSHSGQIDHVAALHKHKVFKCDSCSKTYGYRSSLSKHRRQNNH</sequence>
<proteinExistence type="predicted"/>
<dbReference type="PROSITE" id="PS50157">
    <property type="entry name" value="ZINC_FINGER_C2H2_2"/>
    <property type="match status" value="4"/>
</dbReference>
<feature type="domain" description="C2H2-type" evidence="3">
    <location>
        <begin position="131"/>
        <end position="156"/>
    </location>
</feature>
<feature type="domain" description="C2H2-type" evidence="3">
    <location>
        <begin position="161"/>
        <end position="189"/>
    </location>
</feature>
<dbReference type="Proteomes" id="UP000749559">
    <property type="component" value="Unassembled WGS sequence"/>
</dbReference>
<name>A0A8S4NMG3_OWEFU</name>
<keyword evidence="5" id="KW-1185">Reference proteome</keyword>
<dbReference type="PROSITE" id="PS00028">
    <property type="entry name" value="ZINC_FINGER_C2H2_1"/>
    <property type="match status" value="4"/>
</dbReference>
<dbReference type="OrthoDB" id="6077919at2759"/>
<dbReference type="GO" id="GO:0010468">
    <property type="term" value="P:regulation of gene expression"/>
    <property type="evidence" value="ECO:0007669"/>
    <property type="project" value="TreeGrafter"/>
</dbReference>
<dbReference type="InterPro" id="IPR036236">
    <property type="entry name" value="Znf_C2H2_sf"/>
</dbReference>
<dbReference type="Gene3D" id="3.30.160.60">
    <property type="entry name" value="Classic Zinc Finger"/>
    <property type="match status" value="3"/>
</dbReference>
<dbReference type="SUPFAM" id="SSF57667">
    <property type="entry name" value="beta-beta-alpha zinc fingers"/>
    <property type="match status" value="2"/>
</dbReference>